<keyword evidence="12" id="KW-0325">Glycoprotein</keyword>
<dbReference type="Gene3D" id="2.60.40.1120">
    <property type="entry name" value="Carboxypeptidase-like, regulatory domain"/>
    <property type="match status" value="1"/>
</dbReference>
<dbReference type="GO" id="GO:0006518">
    <property type="term" value="P:peptide metabolic process"/>
    <property type="evidence" value="ECO:0007669"/>
    <property type="project" value="TreeGrafter"/>
</dbReference>
<dbReference type="GO" id="GO:0005615">
    <property type="term" value="C:extracellular space"/>
    <property type="evidence" value="ECO:0007669"/>
    <property type="project" value="TreeGrafter"/>
</dbReference>
<accession>A0A1S3JWZ2</accession>
<gene>
    <name evidence="17" type="primary">LOC106176829</name>
</gene>
<evidence type="ECO:0000256" key="5">
    <source>
        <dbReference type="ARBA" id="ARBA00022645"/>
    </source>
</evidence>
<dbReference type="SMART" id="SM00631">
    <property type="entry name" value="Zn_pept"/>
    <property type="match status" value="1"/>
</dbReference>
<keyword evidence="9" id="KW-0378">Hydrolase</keyword>
<evidence type="ECO:0000256" key="13">
    <source>
        <dbReference type="PROSITE-ProRule" id="PRU01379"/>
    </source>
</evidence>
<dbReference type="FunFam" id="3.40.630.10:FF:000013">
    <property type="entry name" value="carboxypeptidase N catalytic chain"/>
    <property type="match status" value="1"/>
</dbReference>
<evidence type="ECO:0000313" key="16">
    <source>
        <dbReference type="Proteomes" id="UP000085678"/>
    </source>
</evidence>
<proteinExistence type="inferred from homology"/>
<keyword evidence="10" id="KW-0862">Zinc</keyword>
<dbReference type="KEGG" id="lak:106176829"/>
<evidence type="ECO:0000256" key="2">
    <source>
        <dbReference type="ARBA" id="ARBA00004613"/>
    </source>
</evidence>
<dbReference type="FunFam" id="2.60.40.1120:FF:000019">
    <property type="entry name" value="Carboxypeptidase D"/>
    <property type="match status" value="1"/>
</dbReference>
<keyword evidence="5 17" id="KW-0121">Carboxypeptidase</keyword>
<dbReference type="SUPFAM" id="SSF49464">
    <property type="entry name" value="Carboxypeptidase regulatory domain-like"/>
    <property type="match status" value="1"/>
</dbReference>
<dbReference type="Proteomes" id="UP000085678">
    <property type="component" value="Unplaced"/>
</dbReference>
<dbReference type="PRINTS" id="PR00765">
    <property type="entry name" value="CRBOXYPTASEA"/>
</dbReference>
<keyword evidence="6" id="KW-0645">Protease</keyword>
<dbReference type="AlphaFoldDB" id="A0A1S3JWZ2"/>
<dbReference type="PANTHER" id="PTHR11532:SF93">
    <property type="entry name" value="CARBOXYPEPTIDASE E"/>
    <property type="match status" value="1"/>
</dbReference>
<dbReference type="CDD" id="cd03858">
    <property type="entry name" value="M14_CP_N-E_like"/>
    <property type="match status" value="1"/>
</dbReference>
<keyword evidence="4" id="KW-0964">Secreted</keyword>
<evidence type="ECO:0000256" key="4">
    <source>
        <dbReference type="ARBA" id="ARBA00022525"/>
    </source>
</evidence>
<evidence type="ECO:0000256" key="3">
    <source>
        <dbReference type="ARBA" id="ARBA00005988"/>
    </source>
</evidence>
<keyword evidence="16" id="KW-1185">Reference proteome</keyword>
<dbReference type="PANTHER" id="PTHR11532">
    <property type="entry name" value="PROTEASE M14 CARBOXYPEPTIDASE"/>
    <property type="match status" value="1"/>
</dbReference>
<evidence type="ECO:0000256" key="1">
    <source>
        <dbReference type="ARBA" id="ARBA00001947"/>
    </source>
</evidence>
<dbReference type="RefSeq" id="XP_013414827.1">
    <property type="nucleotide sequence ID" value="XM_013559373.1"/>
</dbReference>
<dbReference type="Pfam" id="PF00246">
    <property type="entry name" value="Peptidase_M14"/>
    <property type="match status" value="1"/>
</dbReference>
<dbReference type="PROSITE" id="PS00133">
    <property type="entry name" value="CARBOXYPEPT_ZN_2"/>
    <property type="match status" value="1"/>
</dbReference>
<dbReference type="InterPro" id="IPR050753">
    <property type="entry name" value="Peptidase_M14_domain"/>
</dbReference>
<reference evidence="17" key="1">
    <citation type="submission" date="2025-08" db="UniProtKB">
        <authorList>
            <consortium name="RefSeq"/>
        </authorList>
    </citation>
    <scope>IDENTIFICATION</scope>
    <source>
        <tissue evidence="17">Gonads</tissue>
    </source>
</reference>
<feature type="chain" id="PRO_5010366889" evidence="14">
    <location>
        <begin position="21"/>
        <end position="533"/>
    </location>
</feature>
<dbReference type="InterPro" id="IPR008969">
    <property type="entry name" value="CarboxyPept-like_regulatory"/>
</dbReference>
<evidence type="ECO:0000313" key="17">
    <source>
        <dbReference type="RefSeq" id="XP_013414827.1"/>
    </source>
</evidence>
<feature type="signal peptide" evidence="14">
    <location>
        <begin position="1"/>
        <end position="20"/>
    </location>
</feature>
<dbReference type="Pfam" id="PF13620">
    <property type="entry name" value="CarboxypepD_reg"/>
    <property type="match status" value="1"/>
</dbReference>
<evidence type="ECO:0000256" key="12">
    <source>
        <dbReference type="ARBA" id="ARBA00023180"/>
    </source>
</evidence>
<feature type="active site" description="Proton donor/acceptor" evidence="13">
    <location>
        <position position="313"/>
    </location>
</feature>
<name>A0A1S3JWZ2_LINAN</name>
<dbReference type="InterPro" id="IPR000834">
    <property type="entry name" value="Peptidase_M14"/>
</dbReference>
<keyword evidence="8 14" id="KW-0732">Signal</keyword>
<dbReference type="PROSITE" id="PS52035">
    <property type="entry name" value="PEPTIDASE_M14"/>
    <property type="match status" value="1"/>
</dbReference>
<comment type="similarity">
    <text evidence="3 13">Belongs to the peptidase M14 family.</text>
</comment>
<comment type="cofactor">
    <cofactor evidence="1">
        <name>Zn(2+)</name>
        <dbReference type="ChEBI" id="CHEBI:29105"/>
    </cofactor>
</comment>
<evidence type="ECO:0000256" key="11">
    <source>
        <dbReference type="ARBA" id="ARBA00023049"/>
    </source>
</evidence>
<evidence type="ECO:0000256" key="9">
    <source>
        <dbReference type="ARBA" id="ARBA00022801"/>
    </source>
</evidence>
<organism evidence="16 17">
    <name type="scientific">Lingula anatina</name>
    <name type="common">Brachiopod</name>
    <name type="synonym">Lingula unguis</name>
    <dbReference type="NCBI Taxonomy" id="7574"/>
    <lineage>
        <taxon>Eukaryota</taxon>
        <taxon>Metazoa</taxon>
        <taxon>Spiralia</taxon>
        <taxon>Lophotrochozoa</taxon>
        <taxon>Brachiopoda</taxon>
        <taxon>Linguliformea</taxon>
        <taxon>Lingulata</taxon>
        <taxon>Lingulida</taxon>
        <taxon>Linguloidea</taxon>
        <taxon>Lingulidae</taxon>
        <taxon>Lingula</taxon>
    </lineage>
</organism>
<sequence length="533" mass="61136">MLAVALLCSLAIVLFGECSSVELKHHNYKEMLDYMVKIHKKCPEITRPYVLEGKTVMNRSLAVLEMSDNPGKHEIGEPEFKYVGNMHGNEVVGRELLLALLDYMCDQYKAGNKTIVKLLESTRIHIMPSMNPDGWEIATESFKKTGKKDWLKGRSNANNVDLNRNFPDLDRIVYRNHEKNNHIKEKTHDQQKNPIQPETYMAMEWIQEVPFVLSSNLHGGDLVANYPYDESQSGAPQEYSKSPDDSTFRYLAESYSLWHATMAKPHESCDDMPDNEKFLKQKGTTNGAAWYSVAGGMQDFNYLRTNCFEITLELGCDKYPPENALPQFWEDNKDALINFMWQTHIGIKGVIRDAQTKKGIASATVKVHNLTSDADINHDITSAHDGDYWRLLIPGSYMVTVTAPGYLPQTKCMEVTNPFRTEAKEVDFELQPLREDAMSVKADVDPSCAHLNMVPNAVMEEKGDQEKQKIKHILQNKYQENFEGDDDDDDEIERWYDNSYDGSRLMSSNYMEDLEYLEELKDLQKLLDGYLQE</sequence>
<dbReference type="Gene3D" id="3.40.630.10">
    <property type="entry name" value="Zn peptidases"/>
    <property type="match status" value="1"/>
</dbReference>
<evidence type="ECO:0000256" key="6">
    <source>
        <dbReference type="ARBA" id="ARBA00022670"/>
    </source>
</evidence>
<dbReference type="GO" id="GO:0004181">
    <property type="term" value="F:metallocarboxypeptidase activity"/>
    <property type="evidence" value="ECO:0007669"/>
    <property type="project" value="InterPro"/>
</dbReference>
<protein>
    <submittedName>
        <fullName evidence="17">Carboxypeptidase E</fullName>
    </submittedName>
</protein>
<evidence type="ECO:0000259" key="15">
    <source>
        <dbReference type="PROSITE" id="PS52035"/>
    </source>
</evidence>
<keyword evidence="7" id="KW-0479">Metal-binding</keyword>
<dbReference type="STRING" id="7574.A0A1S3JWZ2"/>
<dbReference type="SUPFAM" id="SSF53187">
    <property type="entry name" value="Zn-dependent exopeptidases"/>
    <property type="match status" value="1"/>
</dbReference>
<dbReference type="InterPro" id="IPR057246">
    <property type="entry name" value="CARBOXYPEPT_ZN_1"/>
</dbReference>
<dbReference type="PROSITE" id="PS00132">
    <property type="entry name" value="CARBOXYPEPT_ZN_1"/>
    <property type="match status" value="1"/>
</dbReference>
<dbReference type="InterPro" id="IPR057247">
    <property type="entry name" value="CARBOXYPEPT_ZN_2"/>
</dbReference>
<feature type="domain" description="Peptidase M14" evidence="15">
    <location>
        <begin position="24"/>
        <end position="343"/>
    </location>
</feature>
<dbReference type="GO" id="GO:0008270">
    <property type="term" value="F:zinc ion binding"/>
    <property type="evidence" value="ECO:0007669"/>
    <property type="project" value="InterPro"/>
</dbReference>
<comment type="subcellular location">
    <subcellularLocation>
        <location evidence="2">Secreted</location>
    </subcellularLocation>
</comment>
<evidence type="ECO:0000256" key="8">
    <source>
        <dbReference type="ARBA" id="ARBA00022729"/>
    </source>
</evidence>
<dbReference type="GeneID" id="106176829"/>
<dbReference type="OrthoDB" id="10249045at2759"/>
<evidence type="ECO:0000256" key="7">
    <source>
        <dbReference type="ARBA" id="ARBA00022723"/>
    </source>
</evidence>
<evidence type="ECO:0000256" key="10">
    <source>
        <dbReference type="ARBA" id="ARBA00022833"/>
    </source>
</evidence>
<evidence type="ECO:0000256" key="14">
    <source>
        <dbReference type="SAM" id="SignalP"/>
    </source>
</evidence>
<dbReference type="GO" id="GO:0016485">
    <property type="term" value="P:protein processing"/>
    <property type="evidence" value="ECO:0007669"/>
    <property type="project" value="TreeGrafter"/>
</dbReference>
<dbReference type="CDD" id="cd11308">
    <property type="entry name" value="Peptidase_M14NE-CP-C_like"/>
    <property type="match status" value="1"/>
</dbReference>
<keyword evidence="11" id="KW-0482">Metalloprotease</keyword>
<dbReference type="InParanoid" id="A0A1S3JWZ2"/>